<keyword evidence="3 5" id="KW-1133">Transmembrane helix</keyword>
<feature type="transmembrane region" description="Helical" evidence="5">
    <location>
        <begin position="147"/>
        <end position="169"/>
    </location>
</feature>
<feature type="transmembrane region" description="Helical" evidence="5">
    <location>
        <begin position="333"/>
        <end position="357"/>
    </location>
</feature>
<feature type="transmembrane region" description="Helical" evidence="5">
    <location>
        <begin position="235"/>
        <end position="256"/>
    </location>
</feature>
<dbReference type="GO" id="GO:0016020">
    <property type="term" value="C:membrane"/>
    <property type="evidence" value="ECO:0007669"/>
    <property type="project" value="UniProtKB-SubCell"/>
</dbReference>
<dbReference type="InParanoid" id="C5KEF7"/>
<feature type="transmembrane region" description="Helical" evidence="5">
    <location>
        <begin position="106"/>
        <end position="126"/>
    </location>
</feature>
<evidence type="ECO:0000256" key="4">
    <source>
        <dbReference type="ARBA" id="ARBA00023136"/>
    </source>
</evidence>
<dbReference type="EMBL" id="GG672330">
    <property type="protein sequence ID" value="EER17095.1"/>
    <property type="molecule type" value="Genomic_DNA"/>
</dbReference>
<accession>C5KEF7</accession>
<feature type="transmembrane region" description="Helical" evidence="5">
    <location>
        <begin position="12"/>
        <end position="34"/>
    </location>
</feature>
<evidence type="ECO:0000313" key="7">
    <source>
        <dbReference type="EMBL" id="EER17095.1"/>
    </source>
</evidence>
<dbReference type="Gene3D" id="1.20.1250.20">
    <property type="entry name" value="MFS general substrate transporter like domains"/>
    <property type="match status" value="2"/>
</dbReference>
<dbReference type="AlphaFoldDB" id="C5KEF7"/>
<dbReference type="PANTHER" id="PTHR21576:SF158">
    <property type="entry name" value="RIBOSOMAL RNA-PROCESSING PROTEIN 12-LIKE CONSERVED DOMAIN-CONTAINING PROTEIN"/>
    <property type="match status" value="1"/>
</dbReference>
<evidence type="ECO:0000313" key="8">
    <source>
        <dbReference type="Proteomes" id="UP000007800"/>
    </source>
</evidence>
<dbReference type="GeneID" id="9053217"/>
<feature type="transmembrane region" description="Helical" evidence="5">
    <location>
        <begin position="430"/>
        <end position="452"/>
    </location>
</feature>
<dbReference type="Pfam" id="PF06813">
    <property type="entry name" value="Nodulin-like"/>
    <property type="match status" value="1"/>
</dbReference>
<evidence type="ECO:0000256" key="3">
    <source>
        <dbReference type="ARBA" id="ARBA00022989"/>
    </source>
</evidence>
<dbReference type="OMA" id="PVACMQD"/>
<gene>
    <name evidence="7" type="ORF">Pmar_PMAR009529</name>
</gene>
<dbReference type="Proteomes" id="UP000007800">
    <property type="component" value="Unassembled WGS sequence"/>
</dbReference>
<dbReference type="InterPro" id="IPR036259">
    <property type="entry name" value="MFS_trans_sf"/>
</dbReference>
<keyword evidence="2 5" id="KW-0812">Transmembrane</keyword>
<feature type="domain" description="Nodulin-like" evidence="6">
    <location>
        <begin position="17"/>
        <end position="257"/>
    </location>
</feature>
<dbReference type="SUPFAM" id="SSF103473">
    <property type="entry name" value="MFS general substrate transporter"/>
    <property type="match status" value="1"/>
</dbReference>
<keyword evidence="8" id="KW-1185">Reference proteome</keyword>
<evidence type="ECO:0000259" key="6">
    <source>
        <dbReference type="Pfam" id="PF06813"/>
    </source>
</evidence>
<sequence>MTTIDRDHPMCPSVAAWATAAASLPLMIICGSVYTFGLYSEQLKLALDLSQSQLTYLSLAFNAGNGLSIFGGLFCDKYGPRPTILVGSILIAAGYILVWLPSRLGIWIPLPPILCFLCVGQGVGWMDTALVSTNTKNFPWHRGKVVGIVKAFYGLSASFLVCVTATFLSNNPLDFLLTVGVAAPIIAVIGSRFIFVVHEDVSVEYYAYHRCFVISYSMLTVLAVVLTIYSLAPDVLPGIVAFGISLAVLIPTVLYLPSAVKTDVRSLNDPRAKTDPLLEQEPLEEMLTSDRCCFKRVDNGPATMLTGVFWLYFVALLTGFGGGLTVINNSAQIGLAAGLSKGAVTSMVSMISIGNAAGRVLSGRLSDALVVRPWALMFGLVLMIVGYAMALLGLVLAGCAVVGMAYGTFWSLMAAICAELYGRSHLASTYTLIQIAQVTGSFLLASLVFGRLYDADSYFDGSKKVCVSSGCYSTSFIINIGCLLVGCVATLWMINLTSGFYRVLHTTKRALPNSPASSRLLTSPGP</sequence>
<organism evidence="8">
    <name type="scientific">Perkinsus marinus (strain ATCC 50983 / TXsc)</name>
    <dbReference type="NCBI Taxonomy" id="423536"/>
    <lineage>
        <taxon>Eukaryota</taxon>
        <taxon>Sar</taxon>
        <taxon>Alveolata</taxon>
        <taxon>Perkinsozoa</taxon>
        <taxon>Perkinsea</taxon>
        <taxon>Perkinsida</taxon>
        <taxon>Perkinsidae</taxon>
        <taxon>Perkinsus</taxon>
    </lineage>
</organism>
<feature type="transmembrane region" description="Helical" evidence="5">
    <location>
        <begin position="369"/>
        <end position="389"/>
    </location>
</feature>
<name>C5KEF7_PERM5</name>
<dbReference type="InterPro" id="IPR011701">
    <property type="entry name" value="MFS"/>
</dbReference>
<dbReference type="OrthoDB" id="410267at2759"/>
<comment type="subcellular location">
    <subcellularLocation>
        <location evidence="1">Membrane</location>
        <topology evidence="1">Multi-pass membrane protein</topology>
    </subcellularLocation>
</comment>
<dbReference type="InterPro" id="IPR010658">
    <property type="entry name" value="Nodulin-like"/>
</dbReference>
<evidence type="ECO:0000256" key="2">
    <source>
        <dbReference type="ARBA" id="ARBA00022692"/>
    </source>
</evidence>
<dbReference type="PANTHER" id="PTHR21576">
    <property type="entry name" value="UNCHARACTERIZED NODULIN-LIKE PROTEIN"/>
    <property type="match status" value="1"/>
</dbReference>
<keyword evidence="4 5" id="KW-0472">Membrane</keyword>
<proteinExistence type="predicted"/>
<dbReference type="RefSeq" id="XP_002785299.1">
    <property type="nucleotide sequence ID" value="XM_002785253.1"/>
</dbReference>
<dbReference type="GO" id="GO:0022857">
    <property type="term" value="F:transmembrane transporter activity"/>
    <property type="evidence" value="ECO:0007669"/>
    <property type="project" value="InterPro"/>
</dbReference>
<protein>
    <recommendedName>
        <fullName evidence="6">Nodulin-like domain-containing protein</fullName>
    </recommendedName>
</protein>
<feature type="transmembrane region" description="Helical" evidence="5">
    <location>
        <begin position="304"/>
        <end position="327"/>
    </location>
</feature>
<feature type="transmembrane region" description="Helical" evidence="5">
    <location>
        <begin position="175"/>
        <end position="195"/>
    </location>
</feature>
<feature type="transmembrane region" description="Helical" evidence="5">
    <location>
        <begin position="472"/>
        <end position="494"/>
    </location>
</feature>
<feature type="transmembrane region" description="Helical" evidence="5">
    <location>
        <begin position="82"/>
        <end position="100"/>
    </location>
</feature>
<evidence type="ECO:0000256" key="1">
    <source>
        <dbReference type="ARBA" id="ARBA00004141"/>
    </source>
</evidence>
<dbReference type="Pfam" id="PF07690">
    <property type="entry name" value="MFS_1"/>
    <property type="match status" value="1"/>
</dbReference>
<feature type="transmembrane region" description="Helical" evidence="5">
    <location>
        <begin position="395"/>
        <end position="418"/>
    </location>
</feature>
<feature type="transmembrane region" description="Helical" evidence="5">
    <location>
        <begin position="54"/>
        <end position="75"/>
    </location>
</feature>
<reference evidence="7 8" key="1">
    <citation type="submission" date="2008-07" db="EMBL/GenBank/DDBJ databases">
        <authorList>
            <person name="El-Sayed N."/>
            <person name="Caler E."/>
            <person name="Inman J."/>
            <person name="Amedeo P."/>
            <person name="Hass B."/>
            <person name="Wortman J."/>
        </authorList>
    </citation>
    <scope>NUCLEOTIDE SEQUENCE [LARGE SCALE GENOMIC DNA]</scope>
    <source>
        <strain evidence="8">ATCC 50983 / TXsc</strain>
    </source>
</reference>
<feature type="transmembrane region" description="Helical" evidence="5">
    <location>
        <begin position="207"/>
        <end position="229"/>
    </location>
</feature>
<evidence type="ECO:0000256" key="5">
    <source>
        <dbReference type="SAM" id="Phobius"/>
    </source>
</evidence>